<protein>
    <submittedName>
        <fullName evidence="3">LITAF-like zinc ribbon domain-containing protein</fullName>
    </submittedName>
</protein>
<dbReference type="EMBL" id="JABZQH010000247">
    <property type="protein sequence ID" value="MBF1352719.1"/>
    <property type="molecule type" value="Genomic_DNA"/>
</dbReference>
<keyword evidence="1" id="KW-1133">Transmembrane helix</keyword>
<name>A0A930HC35_9FIRM</name>
<organism evidence="3 4">
    <name type="scientific">Mogibacterium diversum</name>
    <dbReference type="NCBI Taxonomy" id="114527"/>
    <lineage>
        <taxon>Bacteria</taxon>
        <taxon>Bacillati</taxon>
        <taxon>Bacillota</taxon>
        <taxon>Clostridia</taxon>
        <taxon>Peptostreptococcales</taxon>
        <taxon>Anaerovoracaceae</taxon>
        <taxon>Mogibacterium</taxon>
    </lineage>
</organism>
<dbReference type="Pfam" id="PF10601">
    <property type="entry name" value="zf-LITAF-like"/>
    <property type="match status" value="1"/>
</dbReference>
<proteinExistence type="predicted"/>
<dbReference type="AlphaFoldDB" id="A0A930HC35"/>
<gene>
    <name evidence="3" type="ORF">HXM71_06355</name>
</gene>
<reference evidence="3" key="1">
    <citation type="submission" date="2020-04" db="EMBL/GenBank/DDBJ databases">
        <title>Deep metagenomics examines the oral microbiome during advanced dental caries in children, revealing novel taxa and co-occurrences with host molecules.</title>
        <authorList>
            <person name="Baker J.L."/>
            <person name="Morton J.T."/>
            <person name="Dinis M."/>
            <person name="Alvarez R."/>
            <person name="Tran N.C."/>
            <person name="Knight R."/>
            <person name="Edlund A."/>
        </authorList>
    </citation>
    <scope>NUCLEOTIDE SEQUENCE</scope>
    <source>
        <strain evidence="3">JCVI_24_bin.8</strain>
    </source>
</reference>
<dbReference type="InterPro" id="IPR006629">
    <property type="entry name" value="LITAF"/>
</dbReference>
<evidence type="ECO:0000259" key="2">
    <source>
        <dbReference type="Pfam" id="PF10601"/>
    </source>
</evidence>
<dbReference type="Proteomes" id="UP000722050">
    <property type="component" value="Unassembled WGS sequence"/>
</dbReference>
<evidence type="ECO:0000256" key="1">
    <source>
        <dbReference type="SAM" id="Phobius"/>
    </source>
</evidence>
<comment type="caution">
    <text evidence="3">The sequence shown here is derived from an EMBL/GenBank/DDBJ whole genome shotgun (WGS) entry which is preliminary data.</text>
</comment>
<keyword evidence="1" id="KW-0812">Transmembrane</keyword>
<evidence type="ECO:0000313" key="4">
    <source>
        <dbReference type="Proteomes" id="UP000722050"/>
    </source>
</evidence>
<evidence type="ECO:0000313" key="3">
    <source>
        <dbReference type="EMBL" id="MBF1352719.1"/>
    </source>
</evidence>
<accession>A0A930HC35</accession>
<feature type="domain" description="LITAF" evidence="2">
    <location>
        <begin position="8"/>
        <end position="72"/>
    </location>
</feature>
<keyword evidence="1" id="KW-0472">Membrane</keyword>
<feature type="transmembrane region" description="Helical" evidence="1">
    <location>
        <begin position="36"/>
        <end position="54"/>
    </location>
</feature>
<sequence length="74" mass="7854">MCAQFVTSNKVTCPNCGSTNVTPMGKSGSSAAERMIFGKMVMGLLGAILGYFASDEKYNFHCGNCGEVFSIKKS</sequence>